<evidence type="ECO:0000313" key="2">
    <source>
        <dbReference type="EMBL" id="KAL1303909.1"/>
    </source>
</evidence>
<feature type="compositionally biased region" description="Low complexity" evidence="1">
    <location>
        <begin position="190"/>
        <end position="204"/>
    </location>
</feature>
<feature type="region of interest" description="Disordered" evidence="1">
    <location>
        <begin position="181"/>
        <end position="396"/>
    </location>
</feature>
<reference evidence="2 3" key="1">
    <citation type="submission" date="2024-07" db="EMBL/GenBank/DDBJ databases">
        <title>Draft sequence of the Neodothiora populina.</title>
        <authorList>
            <person name="Drown D.D."/>
            <person name="Schuette U.S."/>
            <person name="Buechlein A.B."/>
            <person name="Rusch D.R."/>
            <person name="Winton L.W."/>
            <person name="Adams G.A."/>
        </authorList>
    </citation>
    <scope>NUCLEOTIDE SEQUENCE [LARGE SCALE GENOMIC DNA]</scope>
    <source>
        <strain evidence="2 3">CPC 39397</strain>
    </source>
</reference>
<dbReference type="Proteomes" id="UP001562354">
    <property type="component" value="Unassembled WGS sequence"/>
</dbReference>
<evidence type="ECO:0000313" key="3">
    <source>
        <dbReference type="Proteomes" id="UP001562354"/>
    </source>
</evidence>
<feature type="compositionally biased region" description="Low complexity" evidence="1">
    <location>
        <begin position="350"/>
        <end position="360"/>
    </location>
</feature>
<proteinExistence type="predicted"/>
<accession>A0ABR3PCP6</accession>
<feature type="compositionally biased region" description="Basic and acidic residues" evidence="1">
    <location>
        <begin position="158"/>
        <end position="167"/>
    </location>
</feature>
<dbReference type="GeneID" id="95974066"/>
<feature type="compositionally biased region" description="Low complexity" evidence="1">
    <location>
        <begin position="239"/>
        <end position="260"/>
    </location>
</feature>
<protein>
    <submittedName>
        <fullName evidence="2">Uncharacterized protein</fullName>
    </submittedName>
</protein>
<feature type="region of interest" description="Disordered" evidence="1">
    <location>
        <begin position="128"/>
        <end position="167"/>
    </location>
</feature>
<dbReference type="Gene3D" id="3.40.30.10">
    <property type="entry name" value="Glutaredoxin"/>
    <property type="match status" value="1"/>
</dbReference>
<feature type="compositionally biased region" description="Basic and acidic residues" evidence="1">
    <location>
        <begin position="376"/>
        <end position="396"/>
    </location>
</feature>
<comment type="caution">
    <text evidence="2">The sequence shown here is derived from an EMBL/GenBank/DDBJ whole genome shotgun (WGS) entry which is preliminary data.</text>
</comment>
<dbReference type="RefSeq" id="XP_069200184.1">
    <property type="nucleotide sequence ID" value="XM_069343302.1"/>
</dbReference>
<keyword evidence="3" id="KW-1185">Reference proteome</keyword>
<feature type="compositionally biased region" description="Polar residues" evidence="1">
    <location>
        <begin position="326"/>
        <end position="349"/>
    </location>
</feature>
<dbReference type="InterPro" id="IPR036249">
    <property type="entry name" value="Thioredoxin-like_sf"/>
</dbReference>
<organism evidence="2 3">
    <name type="scientific">Neodothiora populina</name>
    <dbReference type="NCBI Taxonomy" id="2781224"/>
    <lineage>
        <taxon>Eukaryota</taxon>
        <taxon>Fungi</taxon>
        <taxon>Dikarya</taxon>
        <taxon>Ascomycota</taxon>
        <taxon>Pezizomycotina</taxon>
        <taxon>Dothideomycetes</taxon>
        <taxon>Dothideomycetidae</taxon>
        <taxon>Dothideales</taxon>
        <taxon>Dothioraceae</taxon>
        <taxon>Neodothiora</taxon>
    </lineage>
</organism>
<dbReference type="SUPFAM" id="SSF52833">
    <property type="entry name" value="Thioredoxin-like"/>
    <property type="match status" value="1"/>
</dbReference>
<sequence>MTTITDLSDWEKDPRLFLFTSLTAGSSHIITATSRMETILKANRLPFQAIDTATDEKARKLWGRRAAKRKLPGLVKDGFVIADLEEVEEWNEFGELKENIGPVPAADANVHAVQTTLGSLRMHDAISTAANNSPTPAPLFALKSTPIPANTPAPTSRSSEDAQSKPGERIATPLAAIAQAKKDADNKSLAQSSTSAASVKSSASVIDQAPKPETINSSIDDKKESIELAKEAEEHTDAKATAPSTSAASSDPAAAAASTETTDEPAESAEATKPSIDDKTKVVNDADEKKSEVAEKATEPETDNTPTDDEKASTKATTATEEKPASLSSSTVKDAPTPSMTFSSPVGSNSTTTAAAASTTGEKKHRGSSVSAASPEEIRDAEEKNLIREEGEDESR</sequence>
<dbReference type="EMBL" id="JBFMKM010000009">
    <property type="protein sequence ID" value="KAL1303909.1"/>
    <property type="molecule type" value="Genomic_DNA"/>
</dbReference>
<feature type="compositionally biased region" description="Basic and acidic residues" evidence="1">
    <location>
        <begin position="275"/>
        <end position="299"/>
    </location>
</feature>
<feature type="compositionally biased region" description="Basic and acidic residues" evidence="1">
    <location>
        <begin position="219"/>
        <end position="238"/>
    </location>
</feature>
<evidence type="ECO:0000256" key="1">
    <source>
        <dbReference type="SAM" id="MobiDB-lite"/>
    </source>
</evidence>
<gene>
    <name evidence="2" type="ORF">AAFC00_000363</name>
</gene>
<dbReference type="PROSITE" id="PS51354">
    <property type="entry name" value="GLUTAREDOXIN_2"/>
    <property type="match status" value="1"/>
</dbReference>
<name>A0ABR3PCP6_9PEZI</name>